<feature type="domain" description="CNNM transmembrane" evidence="3">
    <location>
        <begin position="1"/>
        <end position="92"/>
    </location>
</feature>
<organism evidence="4 5">
    <name type="scientific">Castilleja foliolosa</name>
    <dbReference type="NCBI Taxonomy" id="1961234"/>
    <lineage>
        <taxon>Eukaryota</taxon>
        <taxon>Viridiplantae</taxon>
        <taxon>Streptophyta</taxon>
        <taxon>Embryophyta</taxon>
        <taxon>Tracheophyta</taxon>
        <taxon>Spermatophyta</taxon>
        <taxon>Magnoliopsida</taxon>
        <taxon>eudicotyledons</taxon>
        <taxon>Gunneridae</taxon>
        <taxon>Pentapetalae</taxon>
        <taxon>asterids</taxon>
        <taxon>lamiids</taxon>
        <taxon>Lamiales</taxon>
        <taxon>Orobanchaceae</taxon>
        <taxon>Pedicularideae</taxon>
        <taxon>Castillejinae</taxon>
        <taxon>Castilleja</taxon>
    </lineage>
</organism>
<dbReference type="PANTHER" id="PTHR12064">
    <property type="entry name" value="METAL TRANSPORTER CNNM"/>
    <property type="match status" value="1"/>
</dbReference>
<evidence type="ECO:0000313" key="5">
    <source>
        <dbReference type="Proteomes" id="UP001632038"/>
    </source>
</evidence>
<keyword evidence="1 2" id="KW-0812">Transmembrane</keyword>
<evidence type="ECO:0000256" key="1">
    <source>
        <dbReference type="PROSITE-ProRule" id="PRU01193"/>
    </source>
</evidence>
<keyword evidence="1 2" id="KW-0472">Membrane</keyword>
<reference evidence="5" key="1">
    <citation type="journal article" date="2024" name="IScience">
        <title>Strigolactones Initiate the Formation of Haustorium-like Structures in Castilleja.</title>
        <authorList>
            <person name="Buerger M."/>
            <person name="Peterson D."/>
            <person name="Chory J."/>
        </authorList>
    </citation>
    <scope>NUCLEOTIDE SEQUENCE [LARGE SCALE GENOMIC DNA]</scope>
</reference>
<dbReference type="InterPro" id="IPR045095">
    <property type="entry name" value="ACDP"/>
</dbReference>
<dbReference type="PANTHER" id="PTHR12064:SF76">
    <property type="entry name" value="CNNM TRANSMEMBRANE DOMAIN-CONTAINING PROTEIN"/>
    <property type="match status" value="1"/>
</dbReference>
<dbReference type="AlphaFoldDB" id="A0ABD3DDP7"/>
<proteinExistence type="predicted"/>
<keyword evidence="5" id="KW-1185">Reference proteome</keyword>
<feature type="transmembrane region" description="Helical" evidence="2">
    <location>
        <begin position="55"/>
        <end position="74"/>
    </location>
</feature>
<dbReference type="EMBL" id="JAVIJP010000018">
    <property type="protein sequence ID" value="KAL3638927.1"/>
    <property type="molecule type" value="Genomic_DNA"/>
</dbReference>
<dbReference type="PROSITE" id="PS51846">
    <property type="entry name" value="CNNM"/>
    <property type="match status" value="1"/>
</dbReference>
<evidence type="ECO:0000259" key="3">
    <source>
        <dbReference type="PROSITE" id="PS51846"/>
    </source>
</evidence>
<comment type="caution">
    <text evidence="4">The sequence shown here is derived from an EMBL/GenBank/DDBJ whole genome shotgun (WGS) entry which is preliminary data.</text>
</comment>
<accession>A0ABD3DDP7</accession>
<evidence type="ECO:0000256" key="2">
    <source>
        <dbReference type="SAM" id="Phobius"/>
    </source>
</evidence>
<dbReference type="GO" id="GO:0016020">
    <property type="term" value="C:membrane"/>
    <property type="evidence" value="ECO:0007669"/>
    <property type="project" value="UniProtKB-UniRule"/>
</dbReference>
<dbReference type="InterPro" id="IPR002550">
    <property type="entry name" value="CNNM"/>
</dbReference>
<sequence length="92" mass="10374">MTSHFSSISSSFNCRPSPDLRSVVKTQRLLLCTLLIGNSLAMESLPIFLDKLMPPWAAILVSATLIIMFGEEFMRKMRRNISSIVVRVKIDC</sequence>
<keyword evidence="1 2" id="KW-1133">Transmembrane helix</keyword>
<gene>
    <name evidence="4" type="ORF">CASFOL_016834</name>
</gene>
<name>A0ABD3DDP7_9LAMI</name>
<evidence type="ECO:0000313" key="4">
    <source>
        <dbReference type="EMBL" id="KAL3638927.1"/>
    </source>
</evidence>
<dbReference type="Proteomes" id="UP001632038">
    <property type="component" value="Unassembled WGS sequence"/>
</dbReference>
<protein>
    <recommendedName>
        <fullName evidence="3">CNNM transmembrane domain-containing protein</fullName>
    </recommendedName>
</protein>